<dbReference type="STRING" id="6205.A0A0R3WU72"/>
<keyword evidence="1" id="KW-0853">WD repeat</keyword>
<protein>
    <submittedName>
        <fullName evidence="2">WD_REPEATS_REGION domain-containing protein</fullName>
    </submittedName>
</protein>
<accession>A0A0R3WU72</accession>
<dbReference type="PROSITE" id="PS50294">
    <property type="entry name" value="WD_REPEATS_REGION"/>
    <property type="match status" value="1"/>
</dbReference>
<dbReference type="PANTHER" id="PTHR19858">
    <property type="entry name" value="WD40 REPEAT PROTEIN"/>
    <property type="match status" value="1"/>
</dbReference>
<evidence type="ECO:0000256" key="1">
    <source>
        <dbReference type="PROSITE-ProRule" id="PRU00221"/>
    </source>
</evidence>
<dbReference type="WBParaSite" id="TTAC_0000431201-mRNA-1">
    <property type="protein sequence ID" value="TTAC_0000431201-mRNA-1"/>
    <property type="gene ID" value="TTAC_0000431201"/>
</dbReference>
<feature type="repeat" description="WD" evidence="1">
    <location>
        <begin position="83"/>
        <end position="125"/>
    </location>
</feature>
<dbReference type="InterPro" id="IPR001680">
    <property type="entry name" value="WD40_rpt"/>
</dbReference>
<reference evidence="2" key="1">
    <citation type="submission" date="2017-02" db="UniProtKB">
        <authorList>
            <consortium name="WormBaseParasite"/>
        </authorList>
    </citation>
    <scope>IDENTIFICATION</scope>
</reference>
<dbReference type="GO" id="GO:0034388">
    <property type="term" value="C:Pwp2p-containing subcomplex of 90S preribosome"/>
    <property type="evidence" value="ECO:0007669"/>
    <property type="project" value="TreeGrafter"/>
</dbReference>
<dbReference type="SMART" id="SM00320">
    <property type="entry name" value="WD40"/>
    <property type="match status" value="3"/>
</dbReference>
<dbReference type="GO" id="GO:0000462">
    <property type="term" value="P:maturation of SSU-rRNA from tricistronic rRNA transcript (SSU-rRNA, 5.8S rRNA, LSU-rRNA)"/>
    <property type="evidence" value="ECO:0007669"/>
    <property type="project" value="TreeGrafter"/>
</dbReference>
<dbReference type="Pfam" id="PF00400">
    <property type="entry name" value="WD40"/>
    <property type="match status" value="3"/>
</dbReference>
<organism evidence="2">
    <name type="scientific">Hydatigena taeniaeformis</name>
    <name type="common">Feline tapeworm</name>
    <name type="synonym">Taenia taeniaeformis</name>
    <dbReference type="NCBI Taxonomy" id="6205"/>
    <lineage>
        <taxon>Eukaryota</taxon>
        <taxon>Metazoa</taxon>
        <taxon>Spiralia</taxon>
        <taxon>Lophotrochozoa</taxon>
        <taxon>Platyhelminthes</taxon>
        <taxon>Cestoda</taxon>
        <taxon>Eucestoda</taxon>
        <taxon>Cyclophyllidea</taxon>
        <taxon>Taeniidae</taxon>
        <taxon>Hydatigera</taxon>
    </lineage>
</organism>
<evidence type="ECO:0000313" key="2">
    <source>
        <dbReference type="WBParaSite" id="TTAC_0000431201-mRNA-1"/>
    </source>
</evidence>
<dbReference type="InterPro" id="IPR015943">
    <property type="entry name" value="WD40/YVTN_repeat-like_dom_sf"/>
</dbReference>
<feature type="repeat" description="WD" evidence="1">
    <location>
        <begin position="40"/>
        <end position="81"/>
    </location>
</feature>
<dbReference type="GO" id="GO:0000028">
    <property type="term" value="P:ribosomal small subunit assembly"/>
    <property type="evidence" value="ECO:0007669"/>
    <property type="project" value="TreeGrafter"/>
</dbReference>
<dbReference type="AlphaFoldDB" id="A0A0R3WU72"/>
<dbReference type="PANTHER" id="PTHR19858:SF0">
    <property type="entry name" value="PERIODIC TRYPTOPHAN PROTEIN 2 HOMOLOG"/>
    <property type="match status" value="1"/>
</dbReference>
<dbReference type="InterPro" id="IPR011047">
    <property type="entry name" value="Quinoprotein_ADH-like_sf"/>
</dbReference>
<name>A0A0R3WU72_HYDTA</name>
<dbReference type="PROSITE" id="PS50082">
    <property type="entry name" value="WD_REPEATS_2"/>
    <property type="match status" value="2"/>
</dbReference>
<sequence length="263" mass="27569">LSISPAGDWVAMASEGSGGGGGGNLAVWEWRSRSPHLRAASHAANEVTSLAYSPDGQLLATGGRDAKVRLWRVVSGGRAVVTFHEHAGPVTTVAFPATKPKVLLSASLDGTVRAFDLNRYRNFRTMSVPNRDGVQFSCLAVDSTGELVACGALDTFEGFVFALRTGDLLASLTGHTAPISAVLTAGWDASIRTWSLAESESAAGGEGSGCTLLETISVPLDGEFLFAVCATTCSSLPAFDLLSSLLIESTSWRFFIVNFGNNH</sequence>
<dbReference type="SUPFAM" id="SSF50998">
    <property type="entry name" value="Quinoprotein alcohol dehydrogenase-like"/>
    <property type="match status" value="1"/>
</dbReference>
<proteinExistence type="predicted"/>
<dbReference type="InterPro" id="IPR027145">
    <property type="entry name" value="PWP2"/>
</dbReference>
<dbReference type="Gene3D" id="2.130.10.10">
    <property type="entry name" value="YVTN repeat-like/Quinoprotein amine dehydrogenase"/>
    <property type="match status" value="2"/>
</dbReference>
<dbReference type="GO" id="GO:0032040">
    <property type="term" value="C:small-subunit processome"/>
    <property type="evidence" value="ECO:0007669"/>
    <property type="project" value="TreeGrafter"/>
</dbReference>